<dbReference type="EMBL" id="CP126446">
    <property type="protein sequence ID" value="WIF98714.1"/>
    <property type="molecule type" value="Genomic_DNA"/>
</dbReference>
<proteinExistence type="predicted"/>
<accession>A0ABY8V1T5</accession>
<evidence type="ECO:0000313" key="2">
    <source>
        <dbReference type="Proteomes" id="UP001236652"/>
    </source>
</evidence>
<dbReference type="Proteomes" id="UP001236652">
    <property type="component" value="Chromosome"/>
</dbReference>
<sequence>MEVVPLDYKVRESEGSEELITVREVIEMYWEGKPFIALSTGGY</sequence>
<organism evidence="1 2">
    <name type="scientific">Pontibacillus chungwhensis</name>
    <dbReference type="NCBI Taxonomy" id="265426"/>
    <lineage>
        <taxon>Bacteria</taxon>
        <taxon>Bacillati</taxon>
        <taxon>Bacillota</taxon>
        <taxon>Bacilli</taxon>
        <taxon>Bacillales</taxon>
        <taxon>Bacillaceae</taxon>
        <taxon>Pontibacillus</taxon>
    </lineage>
</organism>
<gene>
    <name evidence="1" type="ORF">QNI29_03420</name>
</gene>
<protein>
    <submittedName>
        <fullName evidence="1">Uncharacterized protein</fullName>
    </submittedName>
</protein>
<reference evidence="1 2" key="1">
    <citation type="submission" date="2023-05" db="EMBL/GenBank/DDBJ databases">
        <title>Comparative genomics reveals the evidence of polycyclic aromatic hydrocarbons degradation in moderately halophilic genus Pontibacillus.</title>
        <authorList>
            <person name="Yang H."/>
            <person name="Qian Z."/>
        </authorList>
    </citation>
    <scope>NUCLEOTIDE SEQUENCE [LARGE SCALE GENOMIC DNA]</scope>
    <source>
        <strain evidence="2">HN14</strain>
    </source>
</reference>
<dbReference type="RefSeq" id="WP_255688642.1">
    <property type="nucleotide sequence ID" value="NZ_CP126446.1"/>
</dbReference>
<keyword evidence="2" id="KW-1185">Reference proteome</keyword>
<name>A0ABY8V1T5_9BACI</name>
<evidence type="ECO:0000313" key="1">
    <source>
        <dbReference type="EMBL" id="WIF98714.1"/>
    </source>
</evidence>